<keyword evidence="2" id="KW-0472">Membrane</keyword>
<gene>
    <name evidence="3" type="ORF">DACRYDRAFT_100110</name>
</gene>
<name>M5G7G6_DACPD</name>
<dbReference type="GeneID" id="63682486"/>
<protein>
    <submittedName>
        <fullName evidence="3">Uncharacterized protein</fullName>
    </submittedName>
</protein>
<dbReference type="OrthoDB" id="4922812at2759"/>
<feature type="transmembrane region" description="Helical" evidence="2">
    <location>
        <begin position="6"/>
        <end position="25"/>
    </location>
</feature>
<evidence type="ECO:0000313" key="3">
    <source>
        <dbReference type="EMBL" id="EJU01807.1"/>
    </source>
</evidence>
<reference evidence="3 4" key="1">
    <citation type="journal article" date="2012" name="Science">
        <title>The Paleozoic origin of enzymatic lignin decomposition reconstructed from 31 fungal genomes.</title>
        <authorList>
            <person name="Floudas D."/>
            <person name="Binder M."/>
            <person name="Riley R."/>
            <person name="Barry K."/>
            <person name="Blanchette R.A."/>
            <person name="Henrissat B."/>
            <person name="Martinez A.T."/>
            <person name="Otillar R."/>
            <person name="Spatafora J.W."/>
            <person name="Yadav J.S."/>
            <person name="Aerts A."/>
            <person name="Benoit I."/>
            <person name="Boyd A."/>
            <person name="Carlson A."/>
            <person name="Copeland A."/>
            <person name="Coutinho P.M."/>
            <person name="de Vries R.P."/>
            <person name="Ferreira P."/>
            <person name="Findley K."/>
            <person name="Foster B."/>
            <person name="Gaskell J."/>
            <person name="Glotzer D."/>
            <person name="Gorecki P."/>
            <person name="Heitman J."/>
            <person name="Hesse C."/>
            <person name="Hori C."/>
            <person name="Igarashi K."/>
            <person name="Jurgens J.A."/>
            <person name="Kallen N."/>
            <person name="Kersten P."/>
            <person name="Kohler A."/>
            <person name="Kuees U."/>
            <person name="Kumar T.K.A."/>
            <person name="Kuo A."/>
            <person name="LaButti K."/>
            <person name="Larrondo L.F."/>
            <person name="Lindquist E."/>
            <person name="Ling A."/>
            <person name="Lombard V."/>
            <person name="Lucas S."/>
            <person name="Lundell T."/>
            <person name="Martin R."/>
            <person name="McLaughlin D.J."/>
            <person name="Morgenstern I."/>
            <person name="Morin E."/>
            <person name="Murat C."/>
            <person name="Nagy L.G."/>
            <person name="Nolan M."/>
            <person name="Ohm R.A."/>
            <person name="Patyshakuliyeva A."/>
            <person name="Rokas A."/>
            <person name="Ruiz-Duenas F.J."/>
            <person name="Sabat G."/>
            <person name="Salamov A."/>
            <person name="Samejima M."/>
            <person name="Schmutz J."/>
            <person name="Slot J.C."/>
            <person name="St John F."/>
            <person name="Stenlid J."/>
            <person name="Sun H."/>
            <person name="Sun S."/>
            <person name="Syed K."/>
            <person name="Tsang A."/>
            <person name="Wiebenga A."/>
            <person name="Young D."/>
            <person name="Pisabarro A."/>
            <person name="Eastwood D.C."/>
            <person name="Martin F."/>
            <person name="Cullen D."/>
            <person name="Grigoriev I.V."/>
            <person name="Hibbett D.S."/>
        </authorList>
    </citation>
    <scope>NUCLEOTIDE SEQUENCE [LARGE SCALE GENOMIC DNA]</scope>
    <source>
        <strain evidence="3 4">DJM-731 SS1</strain>
    </source>
</reference>
<evidence type="ECO:0000256" key="2">
    <source>
        <dbReference type="SAM" id="Phobius"/>
    </source>
</evidence>
<keyword evidence="2" id="KW-0812">Transmembrane</keyword>
<sequence length="297" mass="32512">MVPAKAYLMLTLVVLVYGTILYHHTRWTFWNYRAGRVRLLLTIHSLSGLSEVGLFHLRPFLTIPSPALHTSLALLQALTLLSLVRTLRRGLPLLTRPSYQAGGILRLVLLFLPQPYPSAGLQLVHGFAFTRLFIWMFQTTGVVRGGREVYAFAVFGAGLLVCAGGGRELGLAYAALVGLIAALNRWTTAQLAHDRMHSDFVRALLQVLVFLGFAELETVRLYDSGLLLGQTSSDNQGRSKVSDEMEEDDFCLPEQPQTDDAPEPTEAEGASGLKRMSVLTPPGSPGGVSRKKPALKS</sequence>
<feature type="region of interest" description="Disordered" evidence="1">
    <location>
        <begin position="233"/>
        <end position="297"/>
    </location>
</feature>
<keyword evidence="4" id="KW-1185">Reference proteome</keyword>
<organism evidence="3 4">
    <name type="scientific">Dacryopinax primogenitus (strain DJM 731)</name>
    <name type="common">Brown rot fungus</name>
    <dbReference type="NCBI Taxonomy" id="1858805"/>
    <lineage>
        <taxon>Eukaryota</taxon>
        <taxon>Fungi</taxon>
        <taxon>Dikarya</taxon>
        <taxon>Basidiomycota</taxon>
        <taxon>Agaricomycotina</taxon>
        <taxon>Dacrymycetes</taxon>
        <taxon>Dacrymycetales</taxon>
        <taxon>Dacrymycetaceae</taxon>
        <taxon>Dacryopinax</taxon>
    </lineage>
</organism>
<dbReference type="EMBL" id="JH795863">
    <property type="protein sequence ID" value="EJU01807.1"/>
    <property type="molecule type" value="Genomic_DNA"/>
</dbReference>
<dbReference type="Proteomes" id="UP000030653">
    <property type="component" value="Unassembled WGS sequence"/>
</dbReference>
<keyword evidence="2" id="KW-1133">Transmembrane helix</keyword>
<proteinExistence type="predicted"/>
<dbReference type="RefSeq" id="XP_040628704.1">
    <property type="nucleotide sequence ID" value="XM_040767424.1"/>
</dbReference>
<dbReference type="HOGENOM" id="CLU_936966_0_0_1"/>
<evidence type="ECO:0000313" key="4">
    <source>
        <dbReference type="Proteomes" id="UP000030653"/>
    </source>
</evidence>
<evidence type="ECO:0000256" key="1">
    <source>
        <dbReference type="SAM" id="MobiDB-lite"/>
    </source>
</evidence>
<accession>M5G7G6</accession>
<dbReference type="AlphaFoldDB" id="M5G7G6"/>